<feature type="domain" description="BSD" evidence="2">
    <location>
        <begin position="320"/>
        <end position="349"/>
    </location>
</feature>
<gene>
    <name evidence="3" type="ORF">SISNIDRAFT_153300</name>
</gene>
<accession>A0A165A7I5</accession>
<feature type="region of interest" description="Disordered" evidence="1">
    <location>
        <begin position="1"/>
        <end position="47"/>
    </location>
</feature>
<dbReference type="InterPro" id="IPR005607">
    <property type="entry name" value="BSD_dom"/>
</dbReference>
<feature type="compositionally biased region" description="Low complexity" evidence="1">
    <location>
        <begin position="19"/>
        <end position="41"/>
    </location>
</feature>
<dbReference type="PANTHER" id="PTHR16019:SF5">
    <property type="entry name" value="BSD DOMAIN-CONTAINING PROTEIN 1"/>
    <property type="match status" value="1"/>
</dbReference>
<dbReference type="GO" id="GO:0005737">
    <property type="term" value="C:cytoplasm"/>
    <property type="evidence" value="ECO:0007669"/>
    <property type="project" value="TreeGrafter"/>
</dbReference>
<sequence length="475" mass="51301">MNTLDLFDFETTTAPSPKPSDASGSSSSEQPSSSAASPQPSLNEEVNQVIGQLGRFWGGVRKQSASAFEIAKKDIGSVVTQAQKELGKLAEPSPPTVDRSPDDQTPSASSSSSSVASAANGLLARLQHSLPPNVSETFQKHLHDAQESQTLRNLRASVTENMHRIQEQTQGMTLAQAEEFVQHRSEALLKEAGDFFREAIKVVPPEEATAATGGAIWDGSDVWMLPDLSSSSNSTAAPARSSSERSRVLGKRLDVLLARLRSDPDIVRVDPSADANQVIKDAYETWLRTEVDSKGGLASDHWKARITQALDDKEQDGDALKSLLDSLVPSELNADQFWTRYFFRLHQIEVDEERRKAVLQGAAAQGTEEVFSWEDEDDETTHPGANASTTSINRTSSDNTTPIAVSPLPESVGMATSQSAATSHSASPRDSEDSYEHMSQVSRDAASPQPPATQKTIGSSIQDDDDSHDGDSDWE</sequence>
<dbReference type="SUPFAM" id="SSF140383">
    <property type="entry name" value="BSD domain-like"/>
    <property type="match status" value="1"/>
</dbReference>
<name>A0A165A7I5_9AGAM</name>
<evidence type="ECO:0000259" key="2">
    <source>
        <dbReference type="PROSITE" id="PS50858"/>
    </source>
</evidence>
<organism evidence="3 4">
    <name type="scientific">Sistotremastrum niveocremeum HHB9708</name>
    <dbReference type="NCBI Taxonomy" id="1314777"/>
    <lineage>
        <taxon>Eukaryota</taxon>
        <taxon>Fungi</taxon>
        <taxon>Dikarya</taxon>
        <taxon>Basidiomycota</taxon>
        <taxon>Agaricomycotina</taxon>
        <taxon>Agaricomycetes</taxon>
        <taxon>Sistotremastrales</taxon>
        <taxon>Sistotremastraceae</taxon>
        <taxon>Sertulicium</taxon>
        <taxon>Sertulicium niveocremeum</taxon>
    </lineage>
</organism>
<feature type="region of interest" description="Disordered" evidence="1">
    <location>
        <begin position="87"/>
        <end position="116"/>
    </location>
</feature>
<dbReference type="AlphaFoldDB" id="A0A165A7I5"/>
<feature type="compositionally biased region" description="Low complexity" evidence="1">
    <location>
        <begin position="107"/>
        <end position="116"/>
    </location>
</feature>
<proteinExistence type="predicted"/>
<keyword evidence="4" id="KW-1185">Reference proteome</keyword>
<dbReference type="InterPro" id="IPR035925">
    <property type="entry name" value="BSD_dom_sf"/>
</dbReference>
<evidence type="ECO:0000313" key="4">
    <source>
        <dbReference type="Proteomes" id="UP000076722"/>
    </source>
</evidence>
<evidence type="ECO:0000256" key="1">
    <source>
        <dbReference type="SAM" id="MobiDB-lite"/>
    </source>
</evidence>
<dbReference type="PROSITE" id="PS50858">
    <property type="entry name" value="BSD"/>
    <property type="match status" value="1"/>
</dbReference>
<feature type="compositionally biased region" description="Acidic residues" evidence="1">
    <location>
        <begin position="462"/>
        <end position="475"/>
    </location>
</feature>
<feature type="compositionally biased region" description="Basic and acidic residues" evidence="1">
    <location>
        <begin position="427"/>
        <end position="436"/>
    </location>
</feature>
<dbReference type="InterPro" id="IPR051494">
    <property type="entry name" value="BSD_domain-containing"/>
</dbReference>
<dbReference type="Gene3D" id="1.10.3970.10">
    <property type="entry name" value="BSD domain"/>
    <property type="match status" value="1"/>
</dbReference>
<dbReference type="STRING" id="1314777.A0A165A7I5"/>
<evidence type="ECO:0000313" key="3">
    <source>
        <dbReference type="EMBL" id="KZS98584.1"/>
    </source>
</evidence>
<protein>
    <recommendedName>
        <fullName evidence="2">BSD domain-containing protein</fullName>
    </recommendedName>
</protein>
<dbReference type="PANTHER" id="PTHR16019">
    <property type="entry name" value="SYNAPSE-ASSOCIATED PROTEIN"/>
    <property type="match status" value="1"/>
</dbReference>
<feature type="compositionally biased region" description="Polar residues" evidence="1">
    <location>
        <begin position="386"/>
        <end position="403"/>
    </location>
</feature>
<dbReference type="Pfam" id="PF03909">
    <property type="entry name" value="BSD"/>
    <property type="match status" value="1"/>
</dbReference>
<reference evidence="3 4" key="1">
    <citation type="journal article" date="2016" name="Mol. Biol. Evol.">
        <title>Comparative Genomics of Early-Diverging Mushroom-Forming Fungi Provides Insights into the Origins of Lignocellulose Decay Capabilities.</title>
        <authorList>
            <person name="Nagy L.G."/>
            <person name="Riley R."/>
            <person name="Tritt A."/>
            <person name="Adam C."/>
            <person name="Daum C."/>
            <person name="Floudas D."/>
            <person name="Sun H."/>
            <person name="Yadav J.S."/>
            <person name="Pangilinan J."/>
            <person name="Larsson K.H."/>
            <person name="Matsuura K."/>
            <person name="Barry K."/>
            <person name="Labutti K."/>
            <person name="Kuo R."/>
            <person name="Ohm R.A."/>
            <person name="Bhattacharya S.S."/>
            <person name="Shirouzu T."/>
            <person name="Yoshinaga Y."/>
            <person name="Martin F.M."/>
            <person name="Grigoriev I.V."/>
            <person name="Hibbett D.S."/>
        </authorList>
    </citation>
    <scope>NUCLEOTIDE SEQUENCE [LARGE SCALE GENOMIC DNA]</scope>
    <source>
        <strain evidence="3 4">HHB9708</strain>
    </source>
</reference>
<dbReference type="OrthoDB" id="73788at2759"/>
<dbReference type="Proteomes" id="UP000076722">
    <property type="component" value="Unassembled WGS sequence"/>
</dbReference>
<dbReference type="EMBL" id="KV419395">
    <property type="protein sequence ID" value="KZS98584.1"/>
    <property type="molecule type" value="Genomic_DNA"/>
</dbReference>
<feature type="compositionally biased region" description="Low complexity" evidence="1">
    <location>
        <begin position="415"/>
        <end position="426"/>
    </location>
</feature>
<feature type="region of interest" description="Disordered" evidence="1">
    <location>
        <begin position="361"/>
        <end position="475"/>
    </location>
</feature>